<sequence length="145" mass="16847">MYEKNLPRRMGLTLEFEDGVTAFIEWAKSQHTYMDALDYYNTKKLVRDLGLPVEKIDVGKNGCMLYWKDSIDLDYCKFYGGARYKPTGERNPNNKKTPYAILRYLPLTPCLQRSYGSEATTKQMTWHANYQMEEGFICPPSDSEA</sequence>
<accession>A0AAW2LZQ5</accession>
<comment type="caution">
    <text evidence="1">The sequence shown here is derived from an EMBL/GenBank/DDBJ whole genome shotgun (WGS) entry which is preliminary data.</text>
</comment>
<dbReference type="PANTHER" id="PTHR10775:SF185">
    <property type="entry name" value="OS08G0208400 PROTEIN"/>
    <property type="match status" value="1"/>
</dbReference>
<dbReference type="AlphaFoldDB" id="A0AAW2LZQ5"/>
<reference evidence="1" key="2">
    <citation type="journal article" date="2024" name="Plant">
        <title>Genomic evolution and insights into agronomic trait innovations of Sesamum species.</title>
        <authorList>
            <person name="Miao H."/>
            <person name="Wang L."/>
            <person name="Qu L."/>
            <person name="Liu H."/>
            <person name="Sun Y."/>
            <person name="Le M."/>
            <person name="Wang Q."/>
            <person name="Wei S."/>
            <person name="Zheng Y."/>
            <person name="Lin W."/>
            <person name="Duan Y."/>
            <person name="Cao H."/>
            <person name="Xiong S."/>
            <person name="Wang X."/>
            <person name="Wei L."/>
            <person name="Li C."/>
            <person name="Ma Q."/>
            <person name="Ju M."/>
            <person name="Zhao R."/>
            <person name="Li G."/>
            <person name="Mu C."/>
            <person name="Tian Q."/>
            <person name="Mei H."/>
            <person name="Zhang T."/>
            <person name="Gao T."/>
            <person name="Zhang H."/>
        </authorList>
    </citation>
    <scope>NUCLEOTIDE SEQUENCE</scope>
    <source>
        <strain evidence="1">KEN8</strain>
    </source>
</reference>
<dbReference type="PANTHER" id="PTHR10775">
    <property type="entry name" value="OS08G0208400 PROTEIN"/>
    <property type="match status" value="1"/>
</dbReference>
<proteinExistence type="predicted"/>
<evidence type="ECO:0000313" key="1">
    <source>
        <dbReference type="EMBL" id="KAL0324635.1"/>
    </source>
</evidence>
<reference evidence="1" key="1">
    <citation type="submission" date="2020-06" db="EMBL/GenBank/DDBJ databases">
        <authorList>
            <person name="Li T."/>
            <person name="Hu X."/>
            <person name="Zhang T."/>
            <person name="Song X."/>
            <person name="Zhang H."/>
            <person name="Dai N."/>
            <person name="Sheng W."/>
            <person name="Hou X."/>
            <person name="Wei L."/>
        </authorList>
    </citation>
    <scope>NUCLEOTIDE SEQUENCE</scope>
    <source>
        <strain evidence="1">KEN8</strain>
        <tissue evidence="1">Leaf</tissue>
    </source>
</reference>
<name>A0AAW2LZQ5_9LAMI</name>
<dbReference type="EMBL" id="JACGWM010000015">
    <property type="protein sequence ID" value="KAL0324635.1"/>
    <property type="molecule type" value="Genomic_DNA"/>
</dbReference>
<gene>
    <name evidence="1" type="ORF">Scaly_2430600</name>
</gene>
<protein>
    <submittedName>
        <fullName evidence="1">Uncharacterized protein</fullName>
    </submittedName>
</protein>
<organism evidence="1">
    <name type="scientific">Sesamum calycinum</name>
    <dbReference type="NCBI Taxonomy" id="2727403"/>
    <lineage>
        <taxon>Eukaryota</taxon>
        <taxon>Viridiplantae</taxon>
        <taxon>Streptophyta</taxon>
        <taxon>Embryophyta</taxon>
        <taxon>Tracheophyta</taxon>
        <taxon>Spermatophyta</taxon>
        <taxon>Magnoliopsida</taxon>
        <taxon>eudicotyledons</taxon>
        <taxon>Gunneridae</taxon>
        <taxon>Pentapetalae</taxon>
        <taxon>asterids</taxon>
        <taxon>lamiids</taxon>
        <taxon>Lamiales</taxon>
        <taxon>Pedaliaceae</taxon>
        <taxon>Sesamum</taxon>
    </lineage>
</organism>